<evidence type="ECO:0000313" key="9">
    <source>
        <dbReference type="Proteomes" id="UP000321886"/>
    </source>
</evidence>
<feature type="transmembrane region" description="Helical" evidence="6">
    <location>
        <begin position="21"/>
        <end position="40"/>
    </location>
</feature>
<reference evidence="8 9" key="1">
    <citation type="submission" date="2019-07" db="EMBL/GenBank/DDBJ databases">
        <title>Whole genome shotgun sequence of Halobacillus faecis NBRC 103569.</title>
        <authorList>
            <person name="Hosoyama A."/>
            <person name="Uohara A."/>
            <person name="Ohji S."/>
            <person name="Ichikawa N."/>
        </authorList>
    </citation>
    <scope>NUCLEOTIDE SEQUENCE [LARGE SCALE GENOMIC DNA]</scope>
    <source>
        <strain evidence="8 9">NBRC 103569</strain>
    </source>
</reference>
<dbReference type="GO" id="GO:0022857">
    <property type="term" value="F:transmembrane transporter activity"/>
    <property type="evidence" value="ECO:0007669"/>
    <property type="project" value="InterPro"/>
</dbReference>
<evidence type="ECO:0000256" key="4">
    <source>
        <dbReference type="ARBA" id="ARBA00022989"/>
    </source>
</evidence>
<feature type="domain" description="Major facilitator superfamily (MFS) profile" evidence="7">
    <location>
        <begin position="25"/>
        <end position="401"/>
    </location>
</feature>
<keyword evidence="2" id="KW-0813">Transport</keyword>
<dbReference type="Pfam" id="PF07690">
    <property type="entry name" value="MFS_1"/>
    <property type="match status" value="1"/>
</dbReference>
<dbReference type="PANTHER" id="PTHR23531:SF2">
    <property type="entry name" value="PERMEASE"/>
    <property type="match status" value="1"/>
</dbReference>
<dbReference type="EMBL" id="BJYD01000015">
    <property type="protein sequence ID" value="GEN53463.1"/>
    <property type="molecule type" value="Genomic_DNA"/>
</dbReference>
<comment type="subcellular location">
    <subcellularLocation>
        <location evidence="1">Cell membrane</location>
        <topology evidence="1">Multi-pass membrane protein</topology>
    </subcellularLocation>
</comment>
<feature type="transmembrane region" description="Helical" evidence="6">
    <location>
        <begin position="350"/>
        <end position="371"/>
    </location>
</feature>
<comment type="caution">
    <text evidence="8">The sequence shown here is derived from an EMBL/GenBank/DDBJ whole genome shotgun (WGS) entry which is preliminary data.</text>
</comment>
<dbReference type="GO" id="GO:0005886">
    <property type="term" value="C:plasma membrane"/>
    <property type="evidence" value="ECO:0007669"/>
    <property type="project" value="UniProtKB-SubCell"/>
</dbReference>
<evidence type="ECO:0000256" key="5">
    <source>
        <dbReference type="ARBA" id="ARBA00023136"/>
    </source>
</evidence>
<sequence length="409" mass="45566">MQIGFQLEMEARKIKMPQPKLWTWPFIFLILANLFTFMSFQMLLPNLPPYIESIGGSSLQVGLITTMFAFAAIIIRPFIGHLLMTRPRKILVLIGAISLLVMTALYPITQVVVILLIIRFIHGIAWGWSTTVNGTAAVDLVPRRRVGEGMGYFGLSVTVGMIMAPSLGIYLYQNYSFDLLVGIAAALGIIAILLFSVTRFVTPEQVYKNQEDPPRFSFTGSLIEKRSWYPALVTILNTFGYGSVVTYIVIFGNEQGLTGTFLFYFFNAVFATITRPVTGRYFDKNGPWKLIMICSFISFGAMWVLALASSNVHLIIAGALFGIGFGSMMPALQAWVISKTTTERSGIANGMYYSSIDLGIGSSAFILGFIYQFVETATLFKLSSFLFLFVLLLTILDYRKQTEPWVAPE</sequence>
<dbReference type="CDD" id="cd17489">
    <property type="entry name" value="MFS_YfcJ_like"/>
    <property type="match status" value="1"/>
</dbReference>
<protein>
    <submittedName>
        <fullName evidence="8">MFS transporter</fullName>
    </submittedName>
</protein>
<feature type="transmembrane region" description="Helical" evidence="6">
    <location>
        <begin position="377"/>
        <end position="396"/>
    </location>
</feature>
<dbReference type="InterPro" id="IPR020846">
    <property type="entry name" value="MFS_dom"/>
</dbReference>
<gene>
    <name evidence="8" type="primary">norA_2</name>
    <name evidence="8" type="ORF">HFA01_17250</name>
</gene>
<dbReference type="InterPro" id="IPR011701">
    <property type="entry name" value="MFS"/>
</dbReference>
<evidence type="ECO:0000313" key="8">
    <source>
        <dbReference type="EMBL" id="GEN53463.1"/>
    </source>
</evidence>
<evidence type="ECO:0000256" key="2">
    <source>
        <dbReference type="ARBA" id="ARBA00022448"/>
    </source>
</evidence>
<evidence type="ECO:0000259" key="7">
    <source>
        <dbReference type="PROSITE" id="PS50850"/>
    </source>
</evidence>
<accession>A0A511WT89</accession>
<dbReference type="SUPFAM" id="SSF103473">
    <property type="entry name" value="MFS general substrate transporter"/>
    <property type="match status" value="1"/>
</dbReference>
<keyword evidence="4 6" id="KW-1133">Transmembrane helix</keyword>
<feature type="transmembrane region" description="Helical" evidence="6">
    <location>
        <begin position="314"/>
        <end position="338"/>
    </location>
</feature>
<feature type="transmembrane region" description="Helical" evidence="6">
    <location>
        <begin position="179"/>
        <end position="201"/>
    </location>
</feature>
<keyword evidence="9" id="KW-1185">Reference proteome</keyword>
<evidence type="ECO:0000256" key="3">
    <source>
        <dbReference type="ARBA" id="ARBA00022692"/>
    </source>
</evidence>
<feature type="transmembrane region" description="Helical" evidence="6">
    <location>
        <begin position="256"/>
        <end position="278"/>
    </location>
</feature>
<dbReference type="Gene3D" id="1.20.1250.20">
    <property type="entry name" value="MFS general substrate transporter like domains"/>
    <property type="match status" value="1"/>
</dbReference>
<dbReference type="InterPro" id="IPR052714">
    <property type="entry name" value="MFS_Exporter"/>
</dbReference>
<evidence type="ECO:0000256" key="6">
    <source>
        <dbReference type="SAM" id="Phobius"/>
    </source>
</evidence>
<dbReference type="InterPro" id="IPR036259">
    <property type="entry name" value="MFS_trans_sf"/>
</dbReference>
<feature type="transmembrane region" description="Helical" evidence="6">
    <location>
        <begin position="60"/>
        <end position="79"/>
    </location>
</feature>
<feature type="transmembrane region" description="Helical" evidence="6">
    <location>
        <begin position="91"/>
        <end position="118"/>
    </location>
</feature>
<dbReference type="PANTHER" id="PTHR23531">
    <property type="entry name" value="QUINOLENE RESISTANCE PROTEIN NORA"/>
    <property type="match status" value="1"/>
</dbReference>
<dbReference type="AlphaFoldDB" id="A0A511WT89"/>
<evidence type="ECO:0000256" key="1">
    <source>
        <dbReference type="ARBA" id="ARBA00004651"/>
    </source>
</evidence>
<dbReference type="PROSITE" id="PS50850">
    <property type="entry name" value="MFS"/>
    <property type="match status" value="1"/>
</dbReference>
<name>A0A511WT89_9BACI</name>
<feature type="transmembrane region" description="Helical" evidence="6">
    <location>
        <begin position="290"/>
        <end position="308"/>
    </location>
</feature>
<organism evidence="8 9">
    <name type="scientific">Halobacillus faecis</name>
    <dbReference type="NCBI Taxonomy" id="360184"/>
    <lineage>
        <taxon>Bacteria</taxon>
        <taxon>Bacillati</taxon>
        <taxon>Bacillota</taxon>
        <taxon>Bacilli</taxon>
        <taxon>Bacillales</taxon>
        <taxon>Bacillaceae</taxon>
        <taxon>Halobacillus</taxon>
    </lineage>
</organism>
<proteinExistence type="predicted"/>
<feature type="transmembrane region" description="Helical" evidence="6">
    <location>
        <begin position="228"/>
        <end position="250"/>
    </location>
</feature>
<dbReference type="Proteomes" id="UP000321886">
    <property type="component" value="Unassembled WGS sequence"/>
</dbReference>
<keyword evidence="3 6" id="KW-0812">Transmembrane</keyword>
<keyword evidence="5 6" id="KW-0472">Membrane</keyword>
<feature type="transmembrane region" description="Helical" evidence="6">
    <location>
        <begin position="153"/>
        <end position="173"/>
    </location>
</feature>